<evidence type="ECO:0000256" key="3">
    <source>
        <dbReference type="ARBA" id="ARBA00023002"/>
    </source>
</evidence>
<evidence type="ECO:0000256" key="4">
    <source>
        <dbReference type="ARBA" id="ARBA00023157"/>
    </source>
</evidence>
<dbReference type="InterPro" id="IPR036188">
    <property type="entry name" value="FAD/NAD-bd_sf"/>
</dbReference>
<keyword evidence="4" id="KW-1015">Disulfide bond</keyword>
<evidence type="ECO:0000313" key="6">
    <source>
        <dbReference type="EMBL" id="ENN70348.1"/>
    </source>
</evidence>
<feature type="non-terminal residue" evidence="6">
    <location>
        <position position="1"/>
    </location>
</feature>
<dbReference type="GO" id="GO:0006749">
    <property type="term" value="P:glutathione metabolic process"/>
    <property type="evidence" value="ECO:0007669"/>
    <property type="project" value="TreeGrafter"/>
</dbReference>
<keyword evidence="5" id="KW-0676">Redox-active center</keyword>
<dbReference type="PRINTS" id="PR00411">
    <property type="entry name" value="PNDRDTASEI"/>
</dbReference>
<proteinExistence type="inferred from homology"/>
<name>N6SYP6_DENPD</name>
<evidence type="ECO:0000256" key="5">
    <source>
        <dbReference type="ARBA" id="ARBA00023284"/>
    </source>
</evidence>
<comment type="similarity">
    <text evidence="2">Belongs to the class-I pyridine nucleotide-disulfide oxidoreductase family.</text>
</comment>
<dbReference type="Gene3D" id="3.50.50.60">
    <property type="entry name" value="FAD/NAD(P)-binding domain"/>
    <property type="match status" value="1"/>
</dbReference>
<evidence type="ECO:0000256" key="1">
    <source>
        <dbReference type="ARBA" id="ARBA00001974"/>
    </source>
</evidence>
<dbReference type="GO" id="GO:0034599">
    <property type="term" value="P:cellular response to oxidative stress"/>
    <property type="evidence" value="ECO:0007669"/>
    <property type="project" value="TreeGrafter"/>
</dbReference>
<dbReference type="Pfam" id="PF07992">
    <property type="entry name" value="Pyr_redox_2"/>
    <property type="match status" value="1"/>
</dbReference>
<organism evidence="6">
    <name type="scientific">Dendroctonus ponderosae</name>
    <name type="common">Mountain pine beetle</name>
    <dbReference type="NCBI Taxonomy" id="77166"/>
    <lineage>
        <taxon>Eukaryota</taxon>
        <taxon>Metazoa</taxon>
        <taxon>Ecdysozoa</taxon>
        <taxon>Arthropoda</taxon>
        <taxon>Hexapoda</taxon>
        <taxon>Insecta</taxon>
        <taxon>Pterygota</taxon>
        <taxon>Neoptera</taxon>
        <taxon>Endopterygota</taxon>
        <taxon>Coleoptera</taxon>
        <taxon>Polyphaga</taxon>
        <taxon>Cucujiformia</taxon>
        <taxon>Curculionidae</taxon>
        <taxon>Scolytinae</taxon>
        <taxon>Dendroctonus</taxon>
    </lineage>
</organism>
<dbReference type="GO" id="GO:0005739">
    <property type="term" value="C:mitochondrion"/>
    <property type="evidence" value="ECO:0007669"/>
    <property type="project" value="TreeGrafter"/>
</dbReference>
<dbReference type="EMBL" id="KB741292">
    <property type="protein sequence ID" value="ENN70348.1"/>
    <property type="molecule type" value="Genomic_DNA"/>
</dbReference>
<accession>N6SYP6</accession>
<dbReference type="SUPFAM" id="SSF51905">
    <property type="entry name" value="FAD/NAD(P)-binding domain"/>
    <property type="match status" value="1"/>
</dbReference>
<dbReference type="InterPro" id="IPR046952">
    <property type="entry name" value="GSHR/TRXR-like"/>
</dbReference>
<dbReference type="GO" id="GO:0045454">
    <property type="term" value="P:cell redox homeostasis"/>
    <property type="evidence" value="ECO:0007669"/>
    <property type="project" value="InterPro"/>
</dbReference>
<dbReference type="PANTHER" id="PTHR42737:SF2">
    <property type="entry name" value="GLUTATHIONE REDUCTASE"/>
    <property type="match status" value="1"/>
</dbReference>
<dbReference type="GO" id="GO:0050660">
    <property type="term" value="F:flavin adenine dinucleotide binding"/>
    <property type="evidence" value="ECO:0007669"/>
    <property type="project" value="InterPro"/>
</dbReference>
<sequence length="398" mass="43769">MARESVCYCNKSKSDLEKFDYDLIVLGGGSGGLSAAKEAADLGAKVAIFDCCANAGDFPKKIMHQAALFGEAIQESTDKLGGQYIGFLKRKPISFDGKITDSRFSGWQIEADIQHNWRSLENVVQKYVKTVKCALKAELARRKIVHFPTSGSFKDPHTILPAKSGHKEVTGKLILIALEAREQYPDIPGDVQLGITTEDLFSREKSPGKTLIIGAGCMGLECAGFLNGLGYNVTVMNRSAMALKRLDRSMASHVVAEMEQRGVKFLSECQAKSITKSPDSERLQCTWVDGENQQVAEDFDTVLFAIGRKTSLTNLNLEKASVRDFNADSGHIQTMNEQTNVPHIFAVGDVLHDKPQMASIALQAGKLLSRRLFACSREHMDYEIFGFVLFTPLEYGAV</sequence>
<evidence type="ECO:0000256" key="2">
    <source>
        <dbReference type="ARBA" id="ARBA00007532"/>
    </source>
</evidence>
<dbReference type="PRINTS" id="PR00368">
    <property type="entry name" value="FADPNR"/>
</dbReference>
<dbReference type="GO" id="GO:0004362">
    <property type="term" value="F:glutathione-disulfide reductase (NADPH) activity"/>
    <property type="evidence" value="ECO:0007669"/>
    <property type="project" value="TreeGrafter"/>
</dbReference>
<dbReference type="HOGENOM" id="CLU_016755_2_4_1"/>
<dbReference type="PANTHER" id="PTHR42737">
    <property type="entry name" value="GLUTATHIONE REDUCTASE"/>
    <property type="match status" value="1"/>
</dbReference>
<feature type="non-terminal residue" evidence="6">
    <location>
        <position position="398"/>
    </location>
</feature>
<dbReference type="InterPro" id="IPR023753">
    <property type="entry name" value="FAD/NAD-binding_dom"/>
</dbReference>
<gene>
    <name evidence="6" type="ORF">YQE_12856</name>
</gene>
<dbReference type="OMA" id="MARESVC"/>
<dbReference type="AlphaFoldDB" id="N6SYP6"/>
<dbReference type="GO" id="GO:0005829">
    <property type="term" value="C:cytosol"/>
    <property type="evidence" value="ECO:0007669"/>
    <property type="project" value="TreeGrafter"/>
</dbReference>
<comment type="cofactor">
    <cofactor evidence="1">
        <name>FAD</name>
        <dbReference type="ChEBI" id="CHEBI:57692"/>
    </cofactor>
</comment>
<keyword evidence="3" id="KW-0560">Oxidoreductase</keyword>
<protein>
    <submittedName>
        <fullName evidence="6">Uncharacterized protein</fullName>
    </submittedName>
</protein>
<dbReference type="OrthoDB" id="5956163at2759"/>
<reference evidence="6" key="1">
    <citation type="journal article" date="2013" name="Genome Biol.">
        <title>Draft genome of the mountain pine beetle, Dendroctonus ponderosae Hopkins, a major forest pest.</title>
        <authorList>
            <person name="Keeling C.I."/>
            <person name="Yuen M.M."/>
            <person name="Liao N.Y."/>
            <person name="Docking T.R."/>
            <person name="Chan S.K."/>
            <person name="Taylor G.A."/>
            <person name="Palmquist D.L."/>
            <person name="Jackman S.D."/>
            <person name="Nguyen A."/>
            <person name="Li M."/>
            <person name="Henderson H."/>
            <person name="Janes J.K."/>
            <person name="Zhao Y."/>
            <person name="Pandoh P."/>
            <person name="Moore R."/>
            <person name="Sperling F.A."/>
            <person name="Huber D.P."/>
            <person name="Birol I."/>
            <person name="Jones S.J."/>
            <person name="Bohlmann J."/>
        </authorList>
    </citation>
    <scope>NUCLEOTIDE SEQUENCE</scope>
</reference>
<dbReference type="FunFam" id="3.50.50.60:FF:000012">
    <property type="entry name" value="Thioredoxin reductase 1, cytoplasmic"/>
    <property type="match status" value="1"/>
</dbReference>